<evidence type="ECO:0000256" key="5">
    <source>
        <dbReference type="SAM" id="MobiDB-lite"/>
    </source>
</evidence>
<evidence type="ECO:0000256" key="4">
    <source>
        <dbReference type="ARBA" id="ARBA00023242"/>
    </source>
</evidence>
<feature type="compositionally biased region" description="Low complexity" evidence="5">
    <location>
        <begin position="30"/>
        <end position="53"/>
    </location>
</feature>
<dbReference type="PROSITE" id="PS51518">
    <property type="entry name" value="SGF29_C"/>
    <property type="match status" value="1"/>
</dbReference>
<dbReference type="RefSeq" id="XP_004365777.2">
    <property type="nucleotide sequence ID" value="XM_004365720.2"/>
</dbReference>
<dbReference type="OrthoDB" id="10265994at2759"/>
<comment type="subcellular location">
    <subcellularLocation>
        <location evidence="1">Nucleus</location>
    </subcellularLocation>
</comment>
<dbReference type="Pfam" id="PF07039">
    <property type="entry name" value="SGF29_Tudor"/>
    <property type="match status" value="1"/>
</dbReference>
<proteinExistence type="predicted"/>
<evidence type="ECO:0000256" key="3">
    <source>
        <dbReference type="ARBA" id="ARBA00023163"/>
    </source>
</evidence>
<feature type="compositionally biased region" description="Polar residues" evidence="5">
    <location>
        <begin position="54"/>
        <end position="64"/>
    </location>
</feature>
<dbReference type="PhylomeDB" id="A0A0D2WI33"/>
<dbReference type="Proteomes" id="UP000008743">
    <property type="component" value="Unassembled WGS sequence"/>
</dbReference>
<dbReference type="EMBL" id="KE346360">
    <property type="protein sequence ID" value="KJE89440.1"/>
    <property type="molecule type" value="Genomic_DNA"/>
</dbReference>
<name>A0A0D2WI33_CAPO3</name>
<evidence type="ECO:0000313" key="8">
    <source>
        <dbReference type="Proteomes" id="UP000008743"/>
    </source>
</evidence>
<dbReference type="InterPro" id="IPR047287">
    <property type="entry name" value="Tudor_SGF29_rpt2"/>
</dbReference>
<gene>
    <name evidence="7" type="ORF">CAOG_000906</name>
</gene>
<dbReference type="PANTHER" id="PTHR21539">
    <property type="entry name" value="SAGA-ASSOCIATED FACTOR 29"/>
    <property type="match status" value="1"/>
</dbReference>
<keyword evidence="3" id="KW-0804">Transcription</keyword>
<sequence length="355" mass="38254">MLLSLSTRNGAAPASRGQSTSPSAPPPPSASASASSSSSSSAGSTPGAALTSSNGKPATPASTETRSRIALPATAVELGNIRLLLVKTESAQQAFATSTAQTAQAHSALRAGQQEQTPEFWNQLQQLYATNVAKSAAQLQTLRDVQSRLRAVIDVKRNRIRETQLAALHSADVGKRTKRRSSVINSIVGYLPTWRGSSSVLPPRVGCVAPDIAYRVPNGEQVAAYNAAVEEPDDRWILATVVNSDSQQYEVEDIVEDVNVDTSQTRHWLPAKCIVALPTWQPEPHRHEAFISKGTHVMALYPQTTCFYPAVVFSPPTETRRDYLLNFSDDEDVDGTTPEREVSVKFVLSARPPPV</sequence>
<keyword evidence="4" id="KW-0539">Nucleus</keyword>
<evidence type="ECO:0000256" key="1">
    <source>
        <dbReference type="ARBA" id="ARBA00004123"/>
    </source>
</evidence>
<dbReference type="InParanoid" id="A0A0D2WI33"/>
<feature type="domain" description="SGF29 C-terminal" evidence="6">
    <location>
        <begin position="212"/>
        <end position="355"/>
    </location>
</feature>
<dbReference type="CDD" id="cd20394">
    <property type="entry name" value="Tudor_SGF29_rpt2"/>
    <property type="match status" value="1"/>
</dbReference>
<evidence type="ECO:0000256" key="2">
    <source>
        <dbReference type="ARBA" id="ARBA00023015"/>
    </source>
</evidence>
<evidence type="ECO:0000259" key="6">
    <source>
        <dbReference type="PROSITE" id="PS51518"/>
    </source>
</evidence>
<dbReference type="STRING" id="595528.A0A0D2WI33"/>
<accession>A0A0D2WI33</accession>
<dbReference type="PANTHER" id="PTHR21539:SF0">
    <property type="entry name" value="SAGA-ASSOCIATED FACTOR 29"/>
    <property type="match status" value="1"/>
</dbReference>
<dbReference type="Gene3D" id="2.30.30.140">
    <property type="match status" value="2"/>
</dbReference>
<evidence type="ECO:0000313" key="7">
    <source>
        <dbReference type="EMBL" id="KJE89440.1"/>
    </source>
</evidence>
<dbReference type="GO" id="GO:0000124">
    <property type="term" value="C:SAGA complex"/>
    <property type="evidence" value="ECO:0007669"/>
    <property type="project" value="InterPro"/>
</dbReference>
<protein>
    <recommendedName>
        <fullName evidence="6">SGF29 C-terminal domain-containing protein</fullName>
    </recommendedName>
</protein>
<dbReference type="CDD" id="cd20393">
    <property type="entry name" value="Tudor_SGF29_rpt1"/>
    <property type="match status" value="1"/>
</dbReference>
<dbReference type="GO" id="GO:0005634">
    <property type="term" value="C:nucleus"/>
    <property type="evidence" value="ECO:0007669"/>
    <property type="project" value="UniProtKB-SubCell"/>
</dbReference>
<dbReference type="eggNOG" id="KOG3038">
    <property type="taxonomic scope" value="Eukaryota"/>
</dbReference>
<dbReference type="AlphaFoldDB" id="A0A0D2WI33"/>
<dbReference type="InterPro" id="IPR010750">
    <property type="entry name" value="SGF29_tudor-like_dom"/>
</dbReference>
<organism evidence="7 8">
    <name type="scientific">Capsaspora owczarzaki (strain ATCC 30864)</name>
    <dbReference type="NCBI Taxonomy" id="595528"/>
    <lineage>
        <taxon>Eukaryota</taxon>
        <taxon>Filasterea</taxon>
        <taxon>Capsaspora</taxon>
    </lineage>
</organism>
<reference evidence="8" key="1">
    <citation type="submission" date="2011-02" db="EMBL/GenBank/DDBJ databases">
        <title>The Genome Sequence of Capsaspora owczarzaki ATCC 30864.</title>
        <authorList>
            <person name="Russ C."/>
            <person name="Cuomo C."/>
            <person name="Burger G."/>
            <person name="Gray M.W."/>
            <person name="Holland P.W.H."/>
            <person name="King N."/>
            <person name="Lang F.B.F."/>
            <person name="Roger A.J."/>
            <person name="Ruiz-Trillo I."/>
            <person name="Young S.K."/>
            <person name="Zeng Q."/>
            <person name="Gargeya S."/>
            <person name="Alvarado L."/>
            <person name="Berlin A."/>
            <person name="Chapman S.B."/>
            <person name="Chen Z."/>
            <person name="Freedman E."/>
            <person name="Gellesch M."/>
            <person name="Goldberg J."/>
            <person name="Griggs A."/>
            <person name="Gujja S."/>
            <person name="Heilman E."/>
            <person name="Heiman D."/>
            <person name="Howarth C."/>
            <person name="Mehta T."/>
            <person name="Neiman D."/>
            <person name="Pearson M."/>
            <person name="Roberts A."/>
            <person name="Saif S."/>
            <person name="Shea T."/>
            <person name="Shenoy N."/>
            <person name="Sisk P."/>
            <person name="Stolte C."/>
            <person name="Sykes S."/>
            <person name="White J."/>
            <person name="Yandava C."/>
            <person name="Haas B."/>
            <person name="Nusbaum C."/>
            <person name="Birren B."/>
        </authorList>
    </citation>
    <scope>NUCLEOTIDE SEQUENCE</scope>
    <source>
        <strain evidence="8">ATCC 30864</strain>
    </source>
</reference>
<keyword evidence="2" id="KW-0805">Transcription regulation</keyword>
<feature type="region of interest" description="Disordered" evidence="5">
    <location>
        <begin position="1"/>
        <end position="66"/>
    </location>
</feature>
<keyword evidence="8" id="KW-1185">Reference proteome</keyword>
<dbReference type="InterPro" id="IPR037802">
    <property type="entry name" value="SGF29"/>
</dbReference>
<dbReference type="InterPro" id="IPR047288">
    <property type="entry name" value="Tudor_SGF29_rpt1"/>
</dbReference>